<dbReference type="KEGG" id="ipc:IPA_09810"/>
<dbReference type="EMBL" id="CP006868">
    <property type="protein sequence ID" value="UXD21940.1"/>
    <property type="molecule type" value="Genomic_DNA"/>
</dbReference>
<keyword evidence="2" id="KW-1185">Reference proteome</keyword>
<protein>
    <submittedName>
        <fullName evidence="1">Uncharacterized protein</fullName>
    </submittedName>
</protein>
<dbReference type="Proteomes" id="UP001063698">
    <property type="component" value="Chromosome"/>
</dbReference>
<proteinExistence type="predicted"/>
<dbReference type="AlphaFoldDB" id="A0A977KA97"/>
<reference evidence="1" key="1">
    <citation type="submission" date="2013-11" db="EMBL/GenBank/DDBJ databases">
        <title>Comparative genomics of Ignicoccus.</title>
        <authorList>
            <person name="Podar M."/>
        </authorList>
    </citation>
    <scope>NUCLEOTIDE SEQUENCE</scope>
    <source>
        <strain evidence="1">DSM 13166</strain>
    </source>
</reference>
<sequence>MVMYWYRCISGIYDPVQKCPLLDAEVSAHFCIICPYRGKECKNPVWFSELGSHEKEDRLRRIVDAVMGSSK</sequence>
<evidence type="ECO:0000313" key="1">
    <source>
        <dbReference type="EMBL" id="UXD21940.1"/>
    </source>
</evidence>
<name>A0A977KA97_9CREN</name>
<evidence type="ECO:0000313" key="2">
    <source>
        <dbReference type="Proteomes" id="UP001063698"/>
    </source>
</evidence>
<gene>
    <name evidence="1" type="ORF">IPA_09810</name>
</gene>
<accession>A0A977KA97</accession>
<organism evidence="1 2">
    <name type="scientific">Ignicoccus pacificus DSM 13166</name>
    <dbReference type="NCBI Taxonomy" id="940294"/>
    <lineage>
        <taxon>Archaea</taxon>
        <taxon>Thermoproteota</taxon>
        <taxon>Thermoprotei</taxon>
        <taxon>Desulfurococcales</taxon>
        <taxon>Desulfurococcaceae</taxon>
        <taxon>Ignicoccus</taxon>
    </lineage>
</organism>